<feature type="compositionally biased region" description="Low complexity" evidence="1">
    <location>
        <begin position="693"/>
        <end position="707"/>
    </location>
</feature>
<name>A0A6A6VX75_9PEZI</name>
<protein>
    <submittedName>
        <fullName evidence="3">Uncharacterized protein</fullName>
    </submittedName>
</protein>
<evidence type="ECO:0000256" key="1">
    <source>
        <dbReference type="SAM" id="MobiDB-lite"/>
    </source>
</evidence>
<feature type="region of interest" description="Disordered" evidence="1">
    <location>
        <begin position="456"/>
        <end position="476"/>
    </location>
</feature>
<feature type="region of interest" description="Disordered" evidence="1">
    <location>
        <begin position="651"/>
        <end position="674"/>
    </location>
</feature>
<evidence type="ECO:0000313" key="4">
    <source>
        <dbReference type="Proteomes" id="UP000799437"/>
    </source>
</evidence>
<dbReference type="EMBL" id="ML996578">
    <property type="protein sequence ID" value="KAF2755268.1"/>
    <property type="molecule type" value="Genomic_DNA"/>
</dbReference>
<feature type="transmembrane region" description="Helical" evidence="2">
    <location>
        <begin position="879"/>
        <end position="901"/>
    </location>
</feature>
<feature type="compositionally biased region" description="Low complexity" evidence="1">
    <location>
        <begin position="522"/>
        <end position="563"/>
    </location>
</feature>
<dbReference type="Proteomes" id="UP000799437">
    <property type="component" value="Unassembled WGS sequence"/>
</dbReference>
<feature type="compositionally biased region" description="Polar residues" evidence="1">
    <location>
        <begin position="1"/>
        <end position="19"/>
    </location>
</feature>
<dbReference type="GeneID" id="54486795"/>
<feature type="region of interest" description="Disordered" evidence="1">
    <location>
        <begin position="492"/>
        <end position="570"/>
    </location>
</feature>
<feature type="compositionally biased region" description="Polar residues" evidence="1">
    <location>
        <begin position="500"/>
        <end position="517"/>
    </location>
</feature>
<proteinExistence type="predicted"/>
<accession>A0A6A6VX75</accession>
<keyword evidence="2" id="KW-0472">Membrane</keyword>
<dbReference type="OrthoDB" id="9988102at2759"/>
<sequence>MSSPYANRSTGSSDGSTPLTVLGDGQHTSGQSNAAASGLPVSVPFTLSLNEIGRSGQFQLVVNVNAENATDRPTGQTHQSRELQAIPSLGPHALPLHQGNKSSPTLSLSRDAQGWVDLSSIPSAFVQNAAPEWDWLPSGSGTLPHQAPTRRNDLKARIKRSGRGIIVRLRKGSTAGPSEGDDVKDIHLIEHQPEATPTGYELETPDVPVELDSTPIIPEIGSSGPNLGAHVRQLAPHQYSAVGPFSVSNQTESWPARSPPPVELPGRLARNSISVGTEGFSDAETLIHGAGPIGDLWDETDTQSSTVPCSIVTEFSTTTTRRNSLSSILSTPVGGLQLSEVAWPESAPVDNQDGRRESSWEDLREIQADETAIKTTERKKSHRSRIIRPSRSTVRARFVVPESHNVPSRLMDWPPKHGDDEVLGGYSKLAPPLGELKRRWFRSEDADNANVLQRRSKSFNALKPPHSQARKVIGRSQSASIPVPVLRAKPGKLKLRTKCSQRNSDDVVSTGSPPTTVKTEEQQQSPTQRSTQSESPVVSFPIQQPQPYIKQPDTQTQDSSTTSGPLPLPQNYETRLVDMRSRSKSFVSLAAFGLLSLARNAIDWLGGQCGPEHSVKEGFVRVRWTCHCGEVRYDDFIERRVGAARELEAYLNRPQSHTPRMHTNGSSTSSTPSISSAVSSIFSNPALSPSSTFGTQSSLSSNLTSSSPKMHSRQNPFSVVISPPPTPSWLLTCVNEGRATPKVVHLDMTSPRIKSDKDLALTLRSHYASIKHPLLHILRVRGLTTIHFVQFEVHRNRFADIRKSPDMPSGALAKTWYDFEPHDLVPPVGEKYLLHLFKHPQDYDGELITYLRSPKRKKRLDVGVGWGIHLVEGFLPARVWTLMLGMFGLGSLVFAVVWVCVRRDDMQGAFGVAAWMTTLAGLSVAWAQASLE</sequence>
<keyword evidence="2" id="KW-0812">Transmembrane</keyword>
<keyword evidence="4" id="KW-1185">Reference proteome</keyword>
<feature type="region of interest" description="Disordered" evidence="1">
    <location>
        <begin position="1"/>
        <end position="37"/>
    </location>
</feature>
<feature type="compositionally biased region" description="Polar residues" evidence="1">
    <location>
        <begin position="26"/>
        <end position="35"/>
    </location>
</feature>
<dbReference type="AlphaFoldDB" id="A0A6A6VX75"/>
<feature type="compositionally biased region" description="Polar residues" evidence="1">
    <location>
        <begin position="653"/>
        <end position="665"/>
    </location>
</feature>
<gene>
    <name evidence="3" type="ORF">EJ05DRAFT_488788</name>
</gene>
<evidence type="ECO:0000313" key="3">
    <source>
        <dbReference type="EMBL" id="KAF2755268.1"/>
    </source>
</evidence>
<reference evidence="3" key="1">
    <citation type="journal article" date="2020" name="Stud. Mycol.">
        <title>101 Dothideomycetes genomes: a test case for predicting lifestyles and emergence of pathogens.</title>
        <authorList>
            <person name="Haridas S."/>
            <person name="Albert R."/>
            <person name="Binder M."/>
            <person name="Bloem J."/>
            <person name="Labutti K."/>
            <person name="Salamov A."/>
            <person name="Andreopoulos B."/>
            <person name="Baker S."/>
            <person name="Barry K."/>
            <person name="Bills G."/>
            <person name="Bluhm B."/>
            <person name="Cannon C."/>
            <person name="Castanera R."/>
            <person name="Culley D."/>
            <person name="Daum C."/>
            <person name="Ezra D."/>
            <person name="Gonzalez J."/>
            <person name="Henrissat B."/>
            <person name="Kuo A."/>
            <person name="Liang C."/>
            <person name="Lipzen A."/>
            <person name="Lutzoni F."/>
            <person name="Magnuson J."/>
            <person name="Mondo S."/>
            <person name="Nolan M."/>
            <person name="Ohm R."/>
            <person name="Pangilinan J."/>
            <person name="Park H.-J."/>
            <person name="Ramirez L."/>
            <person name="Alfaro M."/>
            <person name="Sun H."/>
            <person name="Tritt A."/>
            <person name="Yoshinaga Y."/>
            <person name="Zwiers L.-H."/>
            <person name="Turgeon B."/>
            <person name="Goodwin S."/>
            <person name="Spatafora J."/>
            <person name="Crous P."/>
            <person name="Grigoriev I."/>
        </authorList>
    </citation>
    <scope>NUCLEOTIDE SEQUENCE</scope>
    <source>
        <strain evidence="3">CBS 121739</strain>
    </source>
</reference>
<keyword evidence="2" id="KW-1133">Transmembrane helix</keyword>
<feature type="transmembrane region" description="Helical" evidence="2">
    <location>
        <begin position="908"/>
        <end position="929"/>
    </location>
</feature>
<feature type="region of interest" description="Disordered" evidence="1">
    <location>
        <begin position="693"/>
        <end position="715"/>
    </location>
</feature>
<dbReference type="RefSeq" id="XP_033597719.1">
    <property type="nucleotide sequence ID" value="XM_033745741.1"/>
</dbReference>
<evidence type="ECO:0000256" key="2">
    <source>
        <dbReference type="SAM" id="Phobius"/>
    </source>
</evidence>
<organism evidence="3 4">
    <name type="scientific">Pseudovirgaria hyperparasitica</name>
    <dbReference type="NCBI Taxonomy" id="470096"/>
    <lineage>
        <taxon>Eukaryota</taxon>
        <taxon>Fungi</taxon>
        <taxon>Dikarya</taxon>
        <taxon>Ascomycota</taxon>
        <taxon>Pezizomycotina</taxon>
        <taxon>Dothideomycetes</taxon>
        <taxon>Dothideomycetes incertae sedis</taxon>
        <taxon>Acrospermales</taxon>
        <taxon>Acrospermaceae</taxon>
        <taxon>Pseudovirgaria</taxon>
    </lineage>
</organism>